<keyword evidence="2" id="KW-0012">Acyltransferase</keyword>
<dbReference type="InterPro" id="IPR050832">
    <property type="entry name" value="Bact_Acetyltransf"/>
</dbReference>
<dbReference type="RefSeq" id="WP_354547172.1">
    <property type="nucleotide sequence ID" value="NZ_JBEPSD010000001.1"/>
</dbReference>
<keyword evidence="5" id="KW-1185">Reference proteome</keyword>
<dbReference type="CDD" id="cd04301">
    <property type="entry name" value="NAT_SF"/>
    <property type="match status" value="1"/>
</dbReference>
<dbReference type="Proteomes" id="UP001549251">
    <property type="component" value="Unassembled WGS sequence"/>
</dbReference>
<dbReference type="EMBL" id="JBEPSD010000001">
    <property type="protein sequence ID" value="MET4568341.1"/>
    <property type="molecule type" value="Genomic_DNA"/>
</dbReference>
<dbReference type="SUPFAM" id="SSF55729">
    <property type="entry name" value="Acyl-CoA N-acyltransferases (Nat)"/>
    <property type="match status" value="1"/>
</dbReference>
<evidence type="ECO:0000313" key="4">
    <source>
        <dbReference type="EMBL" id="MET4568341.1"/>
    </source>
</evidence>
<dbReference type="PROSITE" id="PS51186">
    <property type="entry name" value="GNAT"/>
    <property type="match status" value="1"/>
</dbReference>
<feature type="domain" description="N-acetyltransferase" evidence="3">
    <location>
        <begin position="7"/>
        <end position="169"/>
    </location>
</feature>
<dbReference type="PANTHER" id="PTHR43877:SF2">
    <property type="entry name" value="AMINOALKYLPHOSPHONATE N-ACETYLTRANSFERASE-RELATED"/>
    <property type="match status" value="1"/>
</dbReference>
<dbReference type="InterPro" id="IPR000182">
    <property type="entry name" value="GNAT_dom"/>
</dbReference>
<evidence type="ECO:0000259" key="3">
    <source>
        <dbReference type="PROSITE" id="PS51186"/>
    </source>
</evidence>
<dbReference type="Pfam" id="PF00583">
    <property type="entry name" value="Acetyltransf_1"/>
    <property type="match status" value="1"/>
</dbReference>
<comment type="caution">
    <text evidence="4">The sequence shown here is derived from an EMBL/GenBank/DDBJ whole genome shotgun (WGS) entry which is preliminary data.</text>
</comment>
<name>A0ABV2PTI3_9GAMM</name>
<keyword evidence="1" id="KW-0808">Transferase</keyword>
<evidence type="ECO:0000256" key="2">
    <source>
        <dbReference type="ARBA" id="ARBA00023315"/>
    </source>
</evidence>
<dbReference type="PANTHER" id="PTHR43877">
    <property type="entry name" value="AMINOALKYLPHOSPHONATE N-ACETYLTRANSFERASE-RELATED-RELATED"/>
    <property type="match status" value="1"/>
</dbReference>
<sequence>MTTQPSPIFRAATLADVDAIVALVESAYRGESGLRGWTTESHLLDGQRTDAADVRALIERPGSRVLLAESAGRLKASCHVERQGDAGYFGMFAVDPAEQGSGLGKQVLAEAERIAREEWHCRGMRMTVIVQREELIAWYGRRGYRRTGEYQPFPYGDERFGIPRRDDLRFEVLLKDFDEVAA</sequence>
<gene>
    <name evidence="4" type="ORF">ABIE04_000668</name>
</gene>
<protein>
    <submittedName>
        <fullName evidence="4">Ribosomal protein S18 acetylase RimI-like enzyme</fullName>
    </submittedName>
</protein>
<accession>A0ABV2PTI3</accession>
<evidence type="ECO:0000256" key="1">
    <source>
        <dbReference type="ARBA" id="ARBA00022679"/>
    </source>
</evidence>
<evidence type="ECO:0000313" key="5">
    <source>
        <dbReference type="Proteomes" id="UP001549251"/>
    </source>
</evidence>
<reference evidence="4 5" key="1">
    <citation type="submission" date="2024-06" db="EMBL/GenBank/DDBJ databases">
        <title>Sorghum-associated microbial communities from plants grown in Nebraska, USA.</title>
        <authorList>
            <person name="Schachtman D."/>
        </authorList>
    </citation>
    <scope>NUCLEOTIDE SEQUENCE [LARGE SCALE GENOMIC DNA]</scope>
    <source>
        <strain evidence="4 5">1757</strain>
    </source>
</reference>
<organism evidence="4 5">
    <name type="scientific">Rhodanobacter soli</name>
    <dbReference type="NCBI Taxonomy" id="590609"/>
    <lineage>
        <taxon>Bacteria</taxon>
        <taxon>Pseudomonadati</taxon>
        <taxon>Pseudomonadota</taxon>
        <taxon>Gammaproteobacteria</taxon>
        <taxon>Lysobacterales</taxon>
        <taxon>Rhodanobacteraceae</taxon>
        <taxon>Rhodanobacter</taxon>
    </lineage>
</organism>
<proteinExistence type="predicted"/>
<dbReference type="InterPro" id="IPR016181">
    <property type="entry name" value="Acyl_CoA_acyltransferase"/>
</dbReference>
<dbReference type="Gene3D" id="3.40.630.30">
    <property type="match status" value="1"/>
</dbReference>